<keyword evidence="2 7" id="KW-0732">Signal</keyword>
<dbReference type="GO" id="GO:0006508">
    <property type="term" value="P:proteolysis"/>
    <property type="evidence" value="ECO:0007669"/>
    <property type="project" value="UniProtKB-KW"/>
</dbReference>
<dbReference type="GO" id="GO:0005576">
    <property type="term" value="C:extracellular region"/>
    <property type="evidence" value="ECO:0007669"/>
    <property type="project" value="InterPro"/>
</dbReference>
<feature type="domain" description="Peptidase S1" evidence="8">
    <location>
        <begin position="209"/>
        <end position="454"/>
    </location>
</feature>
<dbReference type="InterPro" id="IPR036508">
    <property type="entry name" value="Chitin-bd_dom_sf"/>
</dbReference>
<dbReference type="InterPro" id="IPR002557">
    <property type="entry name" value="Chitin-bd_dom"/>
</dbReference>
<feature type="chain" id="PRO_5044022430" evidence="7">
    <location>
        <begin position="33"/>
        <end position="459"/>
    </location>
</feature>
<keyword evidence="4 6" id="KW-0720">Serine protease</keyword>
<evidence type="ECO:0000259" key="8">
    <source>
        <dbReference type="PROSITE" id="PS50240"/>
    </source>
</evidence>
<dbReference type="PANTHER" id="PTHR24253">
    <property type="entry name" value="TRANSMEMBRANE PROTEASE SERINE"/>
    <property type="match status" value="1"/>
</dbReference>
<dbReference type="InterPro" id="IPR009003">
    <property type="entry name" value="Peptidase_S1_PA"/>
</dbReference>
<evidence type="ECO:0000313" key="10">
    <source>
        <dbReference type="EMBL" id="GFN93752.1"/>
    </source>
</evidence>
<protein>
    <submittedName>
        <fullName evidence="10">Chymotrypsin-like elastase family member 1</fullName>
    </submittedName>
</protein>
<proteinExistence type="predicted"/>
<name>A0AAV3ZG30_9GAST</name>
<evidence type="ECO:0000256" key="7">
    <source>
        <dbReference type="SAM" id="SignalP"/>
    </source>
</evidence>
<accession>A0AAV3ZG30</accession>
<dbReference type="Pfam" id="PF00089">
    <property type="entry name" value="Trypsin"/>
    <property type="match status" value="1"/>
</dbReference>
<dbReference type="GO" id="GO:0004252">
    <property type="term" value="F:serine-type endopeptidase activity"/>
    <property type="evidence" value="ECO:0007669"/>
    <property type="project" value="InterPro"/>
</dbReference>
<dbReference type="FunFam" id="2.40.10.10:FF:000120">
    <property type="entry name" value="Putative serine protease"/>
    <property type="match status" value="1"/>
</dbReference>
<keyword evidence="11" id="KW-1185">Reference proteome</keyword>
<evidence type="ECO:0000256" key="2">
    <source>
        <dbReference type="ARBA" id="ARBA00022729"/>
    </source>
</evidence>
<dbReference type="InterPro" id="IPR033116">
    <property type="entry name" value="TRYPSIN_SER"/>
</dbReference>
<dbReference type="AlphaFoldDB" id="A0AAV3ZG30"/>
<dbReference type="InterPro" id="IPR001314">
    <property type="entry name" value="Peptidase_S1A"/>
</dbReference>
<dbReference type="InterPro" id="IPR018114">
    <property type="entry name" value="TRYPSIN_HIS"/>
</dbReference>
<dbReference type="PROSITE" id="PS00134">
    <property type="entry name" value="TRYPSIN_HIS"/>
    <property type="match status" value="1"/>
</dbReference>
<evidence type="ECO:0000256" key="6">
    <source>
        <dbReference type="RuleBase" id="RU363034"/>
    </source>
</evidence>
<dbReference type="InterPro" id="IPR043504">
    <property type="entry name" value="Peptidase_S1_PA_chymotrypsin"/>
</dbReference>
<dbReference type="SMART" id="SM00020">
    <property type="entry name" value="Tryp_SPc"/>
    <property type="match status" value="1"/>
</dbReference>
<dbReference type="CDD" id="cd00190">
    <property type="entry name" value="Tryp_SPc"/>
    <property type="match status" value="1"/>
</dbReference>
<dbReference type="PRINTS" id="PR00722">
    <property type="entry name" value="CHYMOTRYPSIN"/>
</dbReference>
<dbReference type="PROSITE" id="PS50940">
    <property type="entry name" value="CHIT_BIND_II"/>
    <property type="match status" value="1"/>
</dbReference>
<dbReference type="EMBL" id="BLXT01002366">
    <property type="protein sequence ID" value="GFN93752.1"/>
    <property type="molecule type" value="Genomic_DNA"/>
</dbReference>
<evidence type="ECO:0000256" key="4">
    <source>
        <dbReference type="ARBA" id="ARBA00022825"/>
    </source>
</evidence>
<dbReference type="SUPFAM" id="SSF50494">
    <property type="entry name" value="Trypsin-like serine proteases"/>
    <property type="match status" value="1"/>
</dbReference>
<dbReference type="PANTHER" id="PTHR24253:SF176">
    <property type="entry name" value="CORIN, ISOFORM B"/>
    <property type="match status" value="1"/>
</dbReference>
<evidence type="ECO:0000259" key="9">
    <source>
        <dbReference type="PROSITE" id="PS50940"/>
    </source>
</evidence>
<keyword evidence="5" id="KW-1015">Disulfide bond</keyword>
<reference evidence="10 11" key="1">
    <citation type="journal article" date="2021" name="Elife">
        <title>Chloroplast acquisition without the gene transfer in kleptoplastic sea slugs, Plakobranchus ocellatus.</title>
        <authorList>
            <person name="Maeda T."/>
            <person name="Takahashi S."/>
            <person name="Yoshida T."/>
            <person name="Shimamura S."/>
            <person name="Takaki Y."/>
            <person name="Nagai Y."/>
            <person name="Toyoda A."/>
            <person name="Suzuki Y."/>
            <person name="Arimoto A."/>
            <person name="Ishii H."/>
            <person name="Satoh N."/>
            <person name="Nishiyama T."/>
            <person name="Hasebe M."/>
            <person name="Maruyama T."/>
            <person name="Minagawa J."/>
            <person name="Obokata J."/>
            <person name="Shigenobu S."/>
        </authorList>
    </citation>
    <scope>NUCLEOTIDE SEQUENCE [LARGE SCALE GENOMIC DNA]</scope>
</reference>
<dbReference type="GO" id="GO:0008061">
    <property type="term" value="F:chitin binding"/>
    <property type="evidence" value="ECO:0007669"/>
    <property type="project" value="InterPro"/>
</dbReference>
<dbReference type="Pfam" id="PF01607">
    <property type="entry name" value="CBM_14"/>
    <property type="match status" value="1"/>
</dbReference>
<comment type="caution">
    <text evidence="10">The sequence shown here is derived from an EMBL/GenBank/DDBJ whole genome shotgun (WGS) entry which is preliminary data.</text>
</comment>
<dbReference type="PROSITE" id="PS00135">
    <property type="entry name" value="TRYPSIN_SER"/>
    <property type="match status" value="1"/>
</dbReference>
<gene>
    <name evidence="10" type="ORF">PoB_002025800</name>
</gene>
<feature type="signal peptide" evidence="7">
    <location>
        <begin position="1"/>
        <end position="32"/>
    </location>
</feature>
<feature type="domain" description="Chitin-binding type-2" evidence="9">
    <location>
        <begin position="37"/>
        <end position="96"/>
    </location>
</feature>
<dbReference type="InterPro" id="IPR001254">
    <property type="entry name" value="Trypsin_dom"/>
</dbReference>
<evidence type="ECO:0000256" key="1">
    <source>
        <dbReference type="ARBA" id="ARBA00022670"/>
    </source>
</evidence>
<keyword evidence="1 6" id="KW-0645">Protease</keyword>
<dbReference type="Gene3D" id="2.40.10.10">
    <property type="entry name" value="Trypsin-like serine proteases"/>
    <property type="match status" value="1"/>
</dbReference>
<evidence type="ECO:0000313" key="11">
    <source>
        <dbReference type="Proteomes" id="UP000735302"/>
    </source>
</evidence>
<organism evidence="10 11">
    <name type="scientific">Plakobranchus ocellatus</name>
    <dbReference type="NCBI Taxonomy" id="259542"/>
    <lineage>
        <taxon>Eukaryota</taxon>
        <taxon>Metazoa</taxon>
        <taxon>Spiralia</taxon>
        <taxon>Lophotrochozoa</taxon>
        <taxon>Mollusca</taxon>
        <taxon>Gastropoda</taxon>
        <taxon>Heterobranchia</taxon>
        <taxon>Euthyneura</taxon>
        <taxon>Panpulmonata</taxon>
        <taxon>Sacoglossa</taxon>
        <taxon>Placobranchoidea</taxon>
        <taxon>Plakobranchidae</taxon>
        <taxon>Plakobranchus</taxon>
    </lineage>
</organism>
<dbReference type="Proteomes" id="UP000735302">
    <property type="component" value="Unassembled WGS sequence"/>
</dbReference>
<dbReference type="SUPFAM" id="SSF57625">
    <property type="entry name" value="Invertebrate chitin-binding proteins"/>
    <property type="match status" value="1"/>
</dbReference>
<keyword evidence="3 6" id="KW-0378">Hydrolase</keyword>
<dbReference type="PROSITE" id="PS50240">
    <property type="entry name" value="TRYPSIN_DOM"/>
    <property type="match status" value="1"/>
</dbReference>
<evidence type="ECO:0000256" key="5">
    <source>
        <dbReference type="ARBA" id="ARBA00023157"/>
    </source>
</evidence>
<evidence type="ECO:0000256" key="3">
    <source>
        <dbReference type="ARBA" id="ARBA00022801"/>
    </source>
</evidence>
<sequence>MGSSCTMSFIIRGANLHYATMLLSLILDNAASQCVPTPPCQTCELISVQRNTEDCRGYVYCLGGNPTVALTCGWNEVFSTRSQRCVSRDSTDECSSINEVVPGYYPYYRPPQRQPESNPVFGSGYRYSKWLSKPPSSDGYGYLRPGLRYPYYHGPSASGLLHPSSTPGYNPNVFYPGIGYDNSYVREPQGITRGKQLSESCGVKSSNWIVGGQESYPGKWAWQVSLQKYDVALHRWVHVCGATLVHQSWIVTAGHCIHALSGQPSVSAVLGSYNLSSIDPGEQRIRVDKLVAHPSYSHGGNYPNDIGLAHLTSPATTTRSIGPVCLPEQEAAGSTRGSSLHASGSRCWVTGWGRTLGRTDAHVLNEAEVEMVTREECANSWTGYLTFSHICAAGRGGAGACEGDSGGPLTCLRDGRYYLEGVVSWGEDSCLLSGYPSVFTKVALYTDWIQNTVASTRYP</sequence>